<name>A0A5K1JT55_9APHY</name>
<dbReference type="AlphaFoldDB" id="A0A5K1JT55"/>
<sequence>MQLGIAAFLLFPSYVEYARDTQHLDVDLRHILVDDRFTNVGTVFCVLYPIPILCSLGSTDATRPFNGSEFDPVTSSSVCGCLIDALIGHQVFFGQLGYAIPPRETTIEFVTASALSSAASRAARNAATAERQSETYMEITATLDRVDVALDVARRSVSKVVGDAEFAVYRARFVHQVVISALKVVQFVHSSLPLFFDSVDITDTTLRRLINYLVSATMVSTAAIGRDANLALDAFDTLLNAYSSFTERRQAIRHCALSASSPSSPVCLAVKILLHKASMVEFMQDAMVSLKESVDECTEALGGYLVCASESHRCTLDMAIQILSSQPYLVESGRRTAISPLY</sequence>
<protein>
    <submittedName>
        <fullName evidence="1">ATP-dependent permease PDR15</fullName>
    </submittedName>
</protein>
<proteinExistence type="predicted"/>
<reference evidence="1" key="1">
    <citation type="submission" date="2019-10" db="EMBL/GenBank/DDBJ databases">
        <authorList>
            <person name="Nor Muhammad N."/>
        </authorList>
    </citation>
    <scope>NUCLEOTIDE SEQUENCE</scope>
</reference>
<dbReference type="EMBL" id="LR723991">
    <property type="protein sequence ID" value="VWO94464.1"/>
    <property type="molecule type" value="Genomic_DNA"/>
</dbReference>
<accession>A0A5K1JT55</accession>
<organism evidence="1">
    <name type="scientific">Ganoderma boninense</name>
    <dbReference type="NCBI Taxonomy" id="34458"/>
    <lineage>
        <taxon>Eukaryota</taxon>
        <taxon>Fungi</taxon>
        <taxon>Dikarya</taxon>
        <taxon>Basidiomycota</taxon>
        <taxon>Agaricomycotina</taxon>
        <taxon>Agaricomycetes</taxon>
        <taxon>Polyporales</taxon>
        <taxon>Polyporaceae</taxon>
        <taxon>Ganoderma</taxon>
    </lineage>
</organism>
<evidence type="ECO:0000313" key="1">
    <source>
        <dbReference type="EMBL" id="VWO94464.1"/>
    </source>
</evidence>
<gene>
    <name evidence="1" type="primary">Q04182</name>
</gene>